<evidence type="ECO:0000313" key="3">
    <source>
        <dbReference type="Proteomes" id="UP000006727"/>
    </source>
</evidence>
<dbReference type="EnsemblPlants" id="Pp3c24_19999V3.1">
    <property type="protein sequence ID" value="Pp3c24_19999V3.1"/>
    <property type="gene ID" value="Pp3c24_19999"/>
</dbReference>
<gene>
    <name evidence="1" type="ORF">PHYPA_029319</name>
</gene>
<sequence>MEKSGMSLGQLIAAAATWQRNRGFWHRNGQLGLLRAQVIVLVWLIANLRGHGVSMRLVPFVFYRYDGFLLDAAHGSGQFCCSRFRLSTCGYDILVALHRCTALQ</sequence>
<dbReference type="EMBL" id="ABEU02000024">
    <property type="protein sequence ID" value="PNR28726.1"/>
    <property type="molecule type" value="Genomic_DNA"/>
</dbReference>
<reference evidence="1 3" key="2">
    <citation type="journal article" date="2018" name="Plant J.">
        <title>The Physcomitrella patens chromosome-scale assembly reveals moss genome structure and evolution.</title>
        <authorList>
            <person name="Lang D."/>
            <person name="Ullrich K.K."/>
            <person name="Murat F."/>
            <person name="Fuchs J."/>
            <person name="Jenkins J."/>
            <person name="Haas F.B."/>
            <person name="Piednoel M."/>
            <person name="Gundlach H."/>
            <person name="Van Bel M."/>
            <person name="Meyberg R."/>
            <person name="Vives C."/>
            <person name="Morata J."/>
            <person name="Symeonidi A."/>
            <person name="Hiss M."/>
            <person name="Muchero W."/>
            <person name="Kamisugi Y."/>
            <person name="Saleh O."/>
            <person name="Blanc G."/>
            <person name="Decker E.L."/>
            <person name="van Gessel N."/>
            <person name="Grimwood J."/>
            <person name="Hayes R.D."/>
            <person name="Graham S.W."/>
            <person name="Gunter L.E."/>
            <person name="McDaniel S.F."/>
            <person name="Hoernstein S.N.W."/>
            <person name="Larsson A."/>
            <person name="Li F.W."/>
            <person name="Perroud P.F."/>
            <person name="Phillips J."/>
            <person name="Ranjan P."/>
            <person name="Rokshar D.S."/>
            <person name="Rothfels C.J."/>
            <person name="Schneider L."/>
            <person name="Shu S."/>
            <person name="Stevenson D.W."/>
            <person name="Thummler F."/>
            <person name="Tillich M."/>
            <person name="Villarreal Aguilar J.C."/>
            <person name="Widiez T."/>
            <person name="Wong G.K."/>
            <person name="Wymore A."/>
            <person name="Zhang Y."/>
            <person name="Zimmer A.D."/>
            <person name="Quatrano R.S."/>
            <person name="Mayer K.F.X."/>
            <person name="Goodstein D."/>
            <person name="Casacuberta J.M."/>
            <person name="Vandepoele K."/>
            <person name="Reski R."/>
            <person name="Cuming A.C."/>
            <person name="Tuskan G.A."/>
            <person name="Maumus F."/>
            <person name="Salse J."/>
            <person name="Schmutz J."/>
            <person name="Rensing S.A."/>
        </authorList>
    </citation>
    <scope>NUCLEOTIDE SEQUENCE [LARGE SCALE GENOMIC DNA]</scope>
    <source>
        <strain evidence="2 3">cv. Gransden 2004</strain>
    </source>
</reference>
<dbReference type="Gramene" id="Pp3c24_19999V3.1">
    <property type="protein sequence ID" value="Pp3c24_19999V3.1"/>
    <property type="gene ID" value="Pp3c24_19999"/>
</dbReference>
<evidence type="ECO:0000313" key="2">
    <source>
        <dbReference type="EnsemblPlants" id="Pp3c24_19999V3.1"/>
    </source>
</evidence>
<name>A0A2K1IHG7_PHYPA</name>
<dbReference type="InParanoid" id="A0A2K1IHG7"/>
<dbReference type="AlphaFoldDB" id="A0A2K1IHG7"/>
<dbReference type="Proteomes" id="UP000006727">
    <property type="component" value="Chromosome 24"/>
</dbReference>
<proteinExistence type="predicted"/>
<accession>A0A2K1IHG7</accession>
<keyword evidence="3" id="KW-1185">Reference proteome</keyword>
<evidence type="ECO:0000313" key="1">
    <source>
        <dbReference type="EMBL" id="PNR28726.1"/>
    </source>
</evidence>
<organism evidence="1">
    <name type="scientific">Physcomitrium patens</name>
    <name type="common">Spreading-leaved earth moss</name>
    <name type="synonym">Physcomitrella patens</name>
    <dbReference type="NCBI Taxonomy" id="3218"/>
    <lineage>
        <taxon>Eukaryota</taxon>
        <taxon>Viridiplantae</taxon>
        <taxon>Streptophyta</taxon>
        <taxon>Embryophyta</taxon>
        <taxon>Bryophyta</taxon>
        <taxon>Bryophytina</taxon>
        <taxon>Bryopsida</taxon>
        <taxon>Funariidae</taxon>
        <taxon>Funariales</taxon>
        <taxon>Funariaceae</taxon>
        <taxon>Physcomitrium</taxon>
    </lineage>
</organism>
<protein>
    <submittedName>
        <fullName evidence="1 2">Uncharacterized protein</fullName>
    </submittedName>
</protein>
<reference evidence="2" key="3">
    <citation type="submission" date="2020-12" db="UniProtKB">
        <authorList>
            <consortium name="EnsemblPlants"/>
        </authorList>
    </citation>
    <scope>IDENTIFICATION</scope>
</reference>
<dbReference type="PaxDb" id="3218-PP1S101_96V6.1"/>
<reference evidence="1 3" key="1">
    <citation type="journal article" date="2008" name="Science">
        <title>The Physcomitrella genome reveals evolutionary insights into the conquest of land by plants.</title>
        <authorList>
            <person name="Rensing S."/>
            <person name="Lang D."/>
            <person name="Zimmer A."/>
            <person name="Terry A."/>
            <person name="Salamov A."/>
            <person name="Shapiro H."/>
            <person name="Nishiyama T."/>
            <person name="Perroud P.-F."/>
            <person name="Lindquist E."/>
            <person name="Kamisugi Y."/>
            <person name="Tanahashi T."/>
            <person name="Sakakibara K."/>
            <person name="Fujita T."/>
            <person name="Oishi K."/>
            <person name="Shin-I T."/>
            <person name="Kuroki Y."/>
            <person name="Toyoda A."/>
            <person name="Suzuki Y."/>
            <person name="Hashimoto A."/>
            <person name="Yamaguchi K."/>
            <person name="Sugano A."/>
            <person name="Kohara Y."/>
            <person name="Fujiyama A."/>
            <person name="Anterola A."/>
            <person name="Aoki S."/>
            <person name="Ashton N."/>
            <person name="Barbazuk W.B."/>
            <person name="Barker E."/>
            <person name="Bennetzen J."/>
            <person name="Bezanilla M."/>
            <person name="Blankenship R."/>
            <person name="Cho S.H."/>
            <person name="Dutcher S."/>
            <person name="Estelle M."/>
            <person name="Fawcett J.A."/>
            <person name="Gundlach H."/>
            <person name="Hanada K."/>
            <person name="Heyl A."/>
            <person name="Hicks K.A."/>
            <person name="Hugh J."/>
            <person name="Lohr M."/>
            <person name="Mayer K."/>
            <person name="Melkozernov A."/>
            <person name="Murata T."/>
            <person name="Nelson D."/>
            <person name="Pils B."/>
            <person name="Prigge M."/>
            <person name="Reiss B."/>
            <person name="Renner T."/>
            <person name="Rombauts S."/>
            <person name="Rushton P."/>
            <person name="Sanderfoot A."/>
            <person name="Schween G."/>
            <person name="Shiu S.-H."/>
            <person name="Stueber K."/>
            <person name="Theodoulou F.L."/>
            <person name="Tu H."/>
            <person name="Van de Peer Y."/>
            <person name="Verrier P.J."/>
            <person name="Waters E."/>
            <person name="Wood A."/>
            <person name="Yang L."/>
            <person name="Cove D."/>
            <person name="Cuming A."/>
            <person name="Hasebe M."/>
            <person name="Lucas S."/>
            <person name="Mishler D.B."/>
            <person name="Reski R."/>
            <person name="Grigoriev I."/>
            <person name="Quatrano R.S."/>
            <person name="Boore J.L."/>
        </authorList>
    </citation>
    <scope>NUCLEOTIDE SEQUENCE [LARGE SCALE GENOMIC DNA]</scope>
    <source>
        <strain evidence="2 3">cv. Gransden 2004</strain>
    </source>
</reference>